<dbReference type="InterPro" id="IPR023485">
    <property type="entry name" value="Ptyr_pPase"/>
</dbReference>
<dbReference type="EMBL" id="JBELOE010000280">
    <property type="protein sequence ID" value="MER2493932.1"/>
    <property type="molecule type" value="Genomic_DNA"/>
</dbReference>
<evidence type="ECO:0000256" key="1">
    <source>
        <dbReference type="ARBA" id="ARBA00011063"/>
    </source>
</evidence>
<dbReference type="Gene3D" id="3.40.50.2300">
    <property type="match status" value="1"/>
</dbReference>
<evidence type="ECO:0000313" key="5">
    <source>
        <dbReference type="Proteomes" id="UP001467690"/>
    </source>
</evidence>
<dbReference type="PANTHER" id="PTHR47439:SF1">
    <property type="entry name" value="ACID PHOSPHATASE"/>
    <property type="match status" value="1"/>
</dbReference>
<evidence type="ECO:0000313" key="4">
    <source>
        <dbReference type="EMBL" id="MER2493932.1"/>
    </source>
</evidence>
<organism evidence="4 5">
    <name type="scientific">Catenovulum sediminis</name>
    <dbReference type="NCBI Taxonomy" id="1740262"/>
    <lineage>
        <taxon>Bacteria</taxon>
        <taxon>Pseudomonadati</taxon>
        <taxon>Pseudomonadota</taxon>
        <taxon>Gammaproteobacteria</taxon>
        <taxon>Alteromonadales</taxon>
        <taxon>Alteromonadaceae</taxon>
        <taxon>Catenovulum</taxon>
    </lineage>
</organism>
<dbReference type="Pfam" id="PF01451">
    <property type="entry name" value="LMWPc"/>
    <property type="match status" value="1"/>
</dbReference>
<dbReference type="PRINTS" id="PR00719">
    <property type="entry name" value="LMWPTPASE"/>
</dbReference>
<dbReference type="InterPro" id="IPR052995">
    <property type="entry name" value="LMW-PTP"/>
</dbReference>
<dbReference type="GO" id="GO:0004725">
    <property type="term" value="F:protein tyrosine phosphatase activity"/>
    <property type="evidence" value="ECO:0007669"/>
    <property type="project" value="UniProtKB-EC"/>
</dbReference>
<protein>
    <submittedName>
        <fullName evidence="4">Low molecular weight protein-tyrosine-phosphatase</fullName>
        <ecNumber evidence="4">3.1.3.48</ecNumber>
    </submittedName>
</protein>
<comment type="similarity">
    <text evidence="1">Belongs to the low molecular weight phosphotyrosine protein phosphatase family.</text>
</comment>
<dbReference type="PANTHER" id="PTHR47439">
    <property type="entry name" value="LOW MOLECULAR WEIGHT PHOSPHOTYROSINE PROTEIN PHOSPHATASE-RELATED"/>
    <property type="match status" value="1"/>
</dbReference>
<dbReference type="RefSeq" id="WP_350402967.1">
    <property type="nucleotide sequence ID" value="NZ_JBELOE010000280.1"/>
</dbReference>
<evidence type="ECO:0000256" key="2">
    <source>
        <dbReference type="ARBA" id="ARBA00022801"/>
    </source>
</evidence>
<evidence type="ECO:0000259" key="3">
    <source>
        <dbReference type="SMART" id="SM00226"/>
    </source>
</evidence>
<dbReference type="EC" id="3.1.3.48" evidence="4"/>
<keyword evidence="2 4" id="KW-0378">Hydrolase</keyword>
<dbReference type="Proteomes" id="UP001467690">
    <property type="component" value="Unassembled WGS sequence"/>
</dbReference>
<dbReference type="SUPFAM" id="SSF52788">
    <property type="entry name" value="Phosphotyrosine protein phosphatases I"/>
    <property type="match status" value="1"/>
</dbReference>
<dbReference type="CDD" id="cd16343">
    <property type="entry name" value="LMWPTP"/>
    <property type="match status" value="1"/>
</dbReference>
<reference evidence="4 5" key="1">
    <citation type="submission" date="2024-06" db="EMBL/GenBank/DDBJ databases">
        <authorList>
            <person name="Chen R.Y."/>
        </authorList>
    </citation>
    <scope>NUCLEOTIDE SEQUENCE [LARGE SCALE GENOMIC DNA]</scope>
    <source>
        <strain evidence="4 5">D2</strain>
    </source>
</reference>
<dbReference type="InterPro" id="IPR036196">
    <property type="entry name" value="Ptyr_pPase_sf"/>
</dbReference>
<dbReference type="SMART" id="SM00226">
    <property type="entry name" value="LMWPc"/>
    <property type="match status" value="1"/>
</dbReference>
<keyword evidence="5" id="KW-1185">Reference proteome</keyword>
<comment type="caution">
    <text evidence="4">The sequence shown here is derived from an EMBL/GenBank/DDBJ whole genome shotgun (WGS) entry which is preliminary data.</text>
</comment>
<accession>A0ABV1RMI0</accession>
<proteinExistence type="inferred from homology"/>
<feature type="domain" description="Phosphotyrosine protein phosphatase I" evidence="3">
    <location>
        <begin position="10"/>
        <end position="158"/>
    </location>
</feature>
<name>A0ABV1RMI0_9ALTE</name>
<dbReference type="InterPro" id="IPR017867">
    <property type="entry name" value="Tyr_phospatase_low_mol_wt"/>
</dbReference>
<gene>
    <name evidence="4" type="ORF">ABS311_18825</name>
</gene>
<sequence length="160" mass="17809">MSQSQSIHAQSILFVCLGNICRSPTAHAVFRQLARAQRPDLKIDSAGTAGYHKGAKPDSRARATGEKRGYDFKGIAARAVVEDDFEAFDLILAMDESNYQDLMAACPSEFQYKIKMFLDFAEQHKDVNEVPDPYYGGNKGFEYVLDLVEDASHGLLKRLA</sequence>